<name>A0A8I0UQ47_ENTAS</name>
<dbReference type="Proteomes" id="UP000641429">
    <property type="component" value="Unassembled WGS sequence"/>
</dbReference>
<dbReference type="AlphaFoldDB" id="A0A8I0UQ47"/>
<dbReference type="RefSeq" id="WP_045620515.1">
    <property type="nucleotide sequence ID" value="NZ_CP056712.1"/>
</dbReference>
<proteinExistence type="predicted"/>
<accession>A0A8I0UQ47</accession>
<evidence type="ECO:0000313" key="1">
    <source>
        <dbReference type="EMBL" id="MBJ6597871.1"/>
    </source>
</evidence>
<reference evidence="1" key="1">
    <citation type="submission" date="2020-12" db="EMBL/GenBank/DDBJ databases">
        <title>Molecular epidemiology of VIM- metallo-b-lactamase-producing Enterobacter cloacae complex isolated in France between 2015 and 2018.</title>
        <authorList>
            <person name="Emeraud C."/>
            <person name="Petit C."/>
            <person name="Bonnin R."/>
            <person name="Naas T."/>
            <person name="Dortet L."/>
        </authorList>
    </citation>
    <scope>NUCLEOTIDE SEQUENCE</scope>
    <source>
        <strain evidence="1">170C2</strain>
    </source>
</reference>
<comment type="caution">
    <text evidence="1">The sequence shown here is derived from an EMBL/GenBank/DDBJ whole genome shotgun (WGS) entry which is preliminary data.</text>
</comment>
<dbReference type="EMBL" id="JAELXN010000075">
    <property type="protein sequence ID" value="MBJ6597871.1"/>
    <property type="molecule type" value="Genomic_DNA"/>
</dbReference>
<sequence>MKDVLYADLANELRSATRPAIVVIDSLYFDMPEVAERLKQDAGITPLFLKLAFSLSENARQRQLNILAKMDGKPVIFVDQYPLAVHWESGLAGFQLLNEEKKAILDRIQAENEWIRSAPTKEERTRRQDESMNRAMSGMGNAMSNLLEESRAISAERDEKVAKVIETEDGAAFKALEEEYSEQNIFRRLQNRIWGKK</sequence>
<gene>
    <name evidence="1" type="ORF">JGT27_19450</name>
</gene>
<protein>
    <submittedName>
        <fullName evidence="1">Uncharacterized protein</fullName>
    </submittedName>
</protein>
<evidence type="ECO:0000313" key="2">
    <source>
        <dbReference type="Proteomes" id="UP000641429"/>
    </source>
</evidence>
<organism evidence="1 2">
    <name type="scientific">Enterobacter asburiae</name>
    <dbReference type="NCBI Taxonomy" id="61645"/>
    <lineage>
        <taxon>Bacteria</taxon>
        <taxon>Pseudomonadati</taxon>
        <taxon>Pseudomonadota</taxon>
        <taxon>Gammaproteobacteria</taxon>
        <taxon>Enterobacterales</taxon>
        <taxon>Enterobacteriaceae</taxon>
        <taxon>Enterobacter</taxon>
        <taxon>Enterobacter cloacae complex</taxon>
    </lineage>
</organism>